<evidence type="ECO:0000313" key="2">
    <source>
        <dbReference type="EMBL" id="CAA9323385.1"/>
    </source>
</evidence>
<organism evidence="2">
    <name type="scientific">uncultured Cytophagales bacterium</name>
    <dbReference type="NCBI Taxonomy" id="158755"/>
    <lineage>
        <taxon>Bacteria</taxon>
        <taxon>Pseudomonadati</taxon>
        <taxon>Bacteroidota</taxon>
        <taxon>Sphingobacteriia</taxon>
        <taxon>Sphingobacteriales</taxon>
        <taxon>environmental samples</taxon>
    </lineage>
</organism>
<dbReference type="EC" id="3.5.4.1" evidence="2"/>
<feature type="region of interest" description="Disordered" evidence="1">
    <location>
        <begin position="106"/>
        <end position="144"/>
    </location>
</feature>
<feature type="non-terminal residue" evidence="2">
    <location>
        <position position="144"/>
    </location>
</feature>
<reference evidence="2" key="1">
    <citation type="submission" date="2020-02" db="EMBL/GenBank/DDBJ databases">
        <authorList>
            <person name="Meier V. D."/>
        </authorList>
    </citation>
    <scope>NUCLEOTIDE SEQUENCE</scope>
    <source>
        <strain evidence="2">AVDCRST_MAG56</strain>
    </source>
</reference>
<dbReference type="GO" id="GO:0004131">
    <property type="term" value="F:cytosine deaminase activity"/>
    <property type="evidence" value="ECO:0007669"/>
    <property type="project" value="UniProtKB-EC"/>
</dbReference>
<sequence length="144" mass="15094">GFFHANGPGGSPAGTPGRRHPDRLGAGARRGGGGGRAQQAGAGKQPDPARGDGLPAQRGAHRQLPQHDHLLHADALLHVRRHHRAVQNPQGHCGRVADVPRRPAVHGVARRGGGRPRPARMRGHDGGVHPGKARTLERGHHGTL</sequence>
<feature type="non-terminal residue" evidence="2">
    <location>
        <position position="1"/>
    </location>
</feature>
<name>A0A6J4L3T8_9SPHI</name>
<evidence type="ECO:0000256" key="1">
    <source>
        <dbReference type="SAM" id="MobiDB-lite"/>
    </source>
</evidence>
<keyword evidence="2" id="KW-0378">Hydrolase</keyword>
<dbReference type="AlphaFoldDB" id="A0A6J4L3T8"/>
<dbReference type="EMBL" id="CADCTQ010000585">
    <property type="protein sequence ID" value="CAA9323385.1"/>
    <property type="molecule type" value="Genomic_DNA"/>
</dbReference>
<gene>
    <name evidence="2" type="ORF">AVDCRST_MAG56-7399</name>
</gene>
<feature type="region of interest" description="Disordered" evidence="1">
    <location>
        <begin position="1"/>
        <end position="71"/>
    </location>
</feature>
<protein>
    <submittedName>
        <fullName evidence="2">Cytosine deaminase</fullName>
        <ecNumber evidence="2">3.5.4.1</ecNumber>
    </submittedName>
</protein>
<feature type="compositionally biased region" description="Basic and acidic residues" evidence="1">
    <location>
        <begin position="134"/>
        <end position="144"/>
    </location>
</feature>
<feature type="compositionally biased region" description="Basic residues" evidence="1">
    <location>
        <begin position="108"/>
        <end position="121"/>
    </location>
</feature>
<accession>A0A6J4L3T8</accession>
<proteinExistence type="predicted"/>